<feature type="transmembrane region" description="Helical" evidence="1">
    <location>
        <begin position="20"/>
        <end position="41"/>
    </location>
</feature>
<dbReference type="AlphaFoldDB" id="A0A0F9SJY4"/>
<reference evidence="2" key="1">
    <citation type="journal article" date="2015" name="Nature">
        <title>Complex archaea that bridge the gap between prokaryotes and eukaryotes.</title>
        <authorList>
            <person name="Spang A."/>
            <person name="Saw J.H."/>
            <person name="Jorgensen S.L."/>
            <person name="Zaremba-Niedzwiedzka K."/>
            <person name="Martijn J."/>
            <person name="Lind A.E."/>
            <person name="van Eijk R."/>
            <person name="Schleper C."/>
            <person name="Guy L."/>
            <person name="Ettema T.J."/>
        </authorList>
    </citation>
    <scope>NUCLEOTIDE SEQUENCE</scope>
</reference>
<name>A0A0F9SJY4_9ZZZZ</name>
<proteinExistence type="predicted"/>
<accession>A0A0F9SJY4</accession>
<protein>
    <submittedName>
        <fullName evidence="2">Uncharacterized protein</fullName>
    </submittedName>
</protein>
<keyword evidence="1" id="KW-1133">Transmembrane helix</keyword>
<keyword evidence="1" id="KW-0472">Membrane</keyword>
<evidence type="ECO:0000313" key="2">
    <source>
        <dbReference type="EMBL" id="KKN67339.1"/>
    </source>
</evidence>
<comment type="caution">
    <text evidence="2">The sequence shown here is derived from an EMBL/GenBank/DDBJ whole genome shotgun (WGS) entry which is preliminary data.</text>
</comment>
<dbReference type="EMBL" id="LAZR01000476">
    <property type="protein sequence ID" value="KKN67339.1"/>
    <property type="molecule type" value="Genomic_DNA"/>
</dbReference>
<keyword evidence="1" id="KW-0812">Transmembrane</keyword>
<gene>
    <name evidence="2" type="ORF">LCGC14_0462030</name>
</gene>
<evidence type="ECO:0000256" key="1">
    <source>
        <dbReference type="SAM" id="Phobius"/>
    </source>
</evidence>
<sequence length="56" mass="6531">MNINTFLTALSQISQSVVKFLFASKWTFWIIGIIIVLYLLWKGIGKEIFPAEEVRR</sequence>
<organism evidence="2">
    <name type="scientific">marine sediment metagenome</name>
    <dbReference type="NCBI Taxonomy" id="412755"/>
    <lineage>
        <taxon>unclassified sequences</taxon>
        <taxon>metagenomes</taxon>
        <taxon>ecological metagenomes</taxon>
    </lineage>
</organism>